<name>A0A2H4UVM6_9VIRU</name>
<sequence>MDFLLQYLNKFMRSLFHDSINVYEIFKIIFRIHCNSHELMTALSFITIF</sequence>
<evidence type="ECO:0000313" key="2">
    <source>
        <dbReference type="Proteomes" id="UP000240325"/>
    </source>
</evidence>
<keyword evidence="2" id="KW-1185">Reference proteome</keyword>
<evidence type="ECO:0000313" key="1">
    <source>
        <dbReference type="EMBL" id="ATZ80924.1"/>
    </source>
</evidence>
<dbReference type="EMBL" id="MF782455">
    <property type="protein sequence ID" value="ATZ80924.1"/>
    <property type="molecule type" value="Genomic_DNA"/>
</dbReference>
<accession>A0A2H4UVM6</accession>
<reference evidence="1" key="1">
    <citation type="journal article" date="2017" name="Elife">
        <title>The kinetoplastid-infecting Bodo saltans virus (BsV), a window into the most abundant giant viruses in the sea.</title>
        <authorList>
            <person name="Deeg C.M."/>
            <person name="Chow C.-E.T."/>
            <person name="Suttle C.A."/>
        </authorList>
    </citation>
    <scope>NUCLEOTIDE SEQUENCE</scope>
    <source>
        <strain evidence="1">NG1</strain>
    </source>
</reference>
<dbReference type="Proteomes" id="UP000240325">
    <property type="component" value="Segment"/>
</dbReference>
<gene>
    <name evidence="1" type="ORF">BMW23_0879</name>
</gene>
<proteinExistence type="predicted"/>
<organism evidence="1">
    <name type="scientific">Bodo saltans virus</name>
    <dbReference type="NCBI Taxonomy" id="2024608"/>
    <lineage>
        <taxon>Viruses</taxon>
        <taxon>Varidnaviria</taxon>
        <taxon>Bamfordvirae</taxon>
        <taxon>Nucleocytoviricota</taxon>
        <taxon>Megaviricetes</taxon>
        <taxon>Imitervirales</taxon>
        <taxon>Mimiviridae</taxon>
        <taxon>Klosneuvirinae</taxon>
        <taxon>Theiavirus</taxon>
        <taxon>Theiavirus salishense</taxon>
    </lineage>
</organism>
<protein>
    <submittedName>
        <fullName evidence="1">Uncharacterized protein</fullName>
    </submittedName>
</protein>